<feature type="compositionally biased region" description="Basic and acidic residues" evidence="1">
    <location>
        <begin position="60"/>
        <end position="76"/>
    </location>
</feature>
<feature type="compositionally biased region" description="Polar residues" evidence="1">
    <location>
        <begin position="148"/>
        <end position="161"/>
    </location>
</feature>
<feature type="compositionally biased region" description="Polar residues" evidence="1">
    <location>
        <begin position="42"/>
        <end position="55"/>
    </location>
</feature>
<feature type="region of interest" description="Disordered" evidence="1">
    <location>
        <begin position="438"/>
        <end position="522"/>
    </location>
</feature>
<feature type="region of interest" description="Disordered" evidence="1">
    <location>
        <begin position="752"/>
        <end position="828"/>
    </location>
</feature>
<keyword evidence="3" id="KW-1185">Reference proteome</keyword>
<evidence type="ECO:0000256" key="1">
    <source>
        <dbReference type="SAM" id="MobiDB-lite"/>
    </source>
</evidence>
<feature type="compositionally biased region" description="Basic residues" evidence="1">
    <location>
        <begin position="796"/>
        <end position="816"/>
    </location>
</feature>
<organism evidence="2 3">
    <name type="scientific">Phaeosphaeria nodorum (strain SN15 / ATCC MYA-4574 / FGSC 10173)</name>
    <name type="common">Glume blotch fungus</name>
    <name type="synonym">Parastagonospora nodorum</name>
    <dbReference type="NCBI Taxonomy" id="321614"/>
    <lineage>
        <taxon>Eukaryota</taxon>
        <taxon>Fungi</taxon>
        <taxon>Dikarya</taxon>
        <taxon>Ascomycota</taxon>
        <taxon>Pezizomycotina</taxon>
        <taxon>Dothideomycetes</taxon>
        <taxon>Pleosporomycetidae</taxon>
        <taxon>Pleosporales</taxon>
        <taxon>Pleosporineae</taxon>
        <taxon>Phaeosphaeriaceae</taxon>
        <taxon>Parastagonospora</taxon>
    </lineage>
</organism>
<feature type="region of interest" description="Disordered" evidence="1">
    <location>
        <begin position="541"/>
        <end position="576"/>
    </location>
</feature>
<proteinExistence type="predicted"/>
<dbReference type="VEuPathDB" id="FungiDB:JI435_111860"/>
<reference evidence="3" key="1">
    <citation type="journal article" date="2021" name="BMC Genomics">
        <title>Chromosome-level genome assembly and manually-curated proteome of model necrotroph Parastagonospora nodorum Sn15 reveals a genome-wide trove of candidate effector homologs, and redundancy of virulence-related functions within an accessory chromosome.</title>
        <authorList>
            <person name="Bertazzoni S."/>
            <person name="Jones D.A.B."/>
            <person name="Phan H.T."/>
            <person name="Tan K.-C."/>
            <person name="Hane J.K."/>
        </authorList>
    </citation>
    <scope>NUCLEOTIDE SEQUENCE [LARGE SCALE GENOMIC DNA]</scope>
    <source>
        <strain evidence="3">SN15 / ATCC MYA-4574 / FGSC 10173)</strain>
    </source>
</reference>
<dbReference type="AlphaFoldDB" id="A0A7U2I8P4"/>
<dbReference type="Proteomes" id="UP000663193">
    <property type="component" value="Chromosome 18"/>
</dbReference>
<sequence>MSKLNPHEATAASTDSQQPMREERHNSGDATVSPTGHAPQDGANQESDVAVQQQPVKGELQQHIDQLKTAAEEPSKQPELLQQDASNWPNSQNHLVAKVPQLTEANPENDKVEVSANHGASSFHAEADVPANNTVNQEAKANEIEPVSTDTSKTVPPSATPESLRGNPYRLSGSLVATDHGHEGTELDAKTDEVSKVQQHEATEQPMPTMDAQEVAEYSQDYEGGSSVEEVLSDTESLLGDTHDRLHSKDNGRESSGDEPSCDEHDCGDVEEDDGDVEWDDEYLRNLATEIRAGVNARSGLARRQGHVPGGVGYIMPHQDPRQMQLNGQHGFPGFANADYGQQQPSQAFNARAVPGMQDPRSFQQHDMQQHPGFQQMGYQAHQGANNFLQGSSPMSPFFQGVAQNHPPHAAHRQHMMGFQNPPYTMQPHGQYSPMTAYDQFPGSPYAMQARPSAPALSNQRPPTSAPVASRPDTRQQGPQRSAAVEEFDSSEDDEPLHKRVAHHSSAAGESAITVKGKRMDQGKESEVEFVASKPKLGFKATKEKKSAPKQGPVPSTTKTVGPAIKGPPSSAGSIDWTLPRFEAQFEPGATKNDPTVAKVSIPGIVREEIFLSPDHAEQETHLLLHIFLPNQRRLETPDTNPAVAILNFHTVAVMVIEAFVQFEIGDEYGLGRGHWHNDHDEDGVAEYQRVRDAKDADPDDIFFAVIDRWRAGLESNKQPSKLIRGTQEFCDIALDIIYYIREHGLLEERQRAVRSDKGVKRGAKKLEEQEQSEDEDTPMKGTKRGAGKIHEPKVTKKAKVQPKAKTPAKPRKSRAKVAAVTVIRKAR</sequence>
<name>A0A7U2I8P4_PHANO</name>
<dbReference type="EMBL" id="CP069040">
    <property type="protein sequence ID" value="QRD05287.1"/>
    <property type="molecule type" value="Genomic_DNA"/>
</dbReference>
<feature type="compositionally biased region" description="Acidic residues" evidence="1">
    <location>
        <begin position="486"/>
        <end position="495"/>
    </location>
</feature>
<gene>
    <name evidence="2" type="ORF">JI435_111860</name>
</gene>
<feature type="compositionally biased region" description="Basic and acidic residues" evidence="1">
    <location>
        <begin position="241"/>
        <end position="268"/>
    </location>
</feature>
<feature type="region of interest" description="Disordered" evidence="1">
    <location>
        <begin position="1"/>
        <end position="277"/>
    </location>
</feature>
<evidence type="ECO:0000313" key="3">
    <source>
        <dbReference type="Proteomes" id="UP000663193"/>
    </source>
</evidence>
<feature type="compositionally biased region" description="Basic and acidic residues" evidence="1">
    <location>
        <begin position="179"/>
        <end position="203"/>
    </location>
</feature>
<dbReference type="OrthoDB" id="3796908at2759"/>
<evidence type="ECO:0000313" key="2">
    <source>
        <dbReference type="EMBL" id="QRD05287.1"/>
    </source>
</evidence>
<feature type="compositionally biased region" description="Basic and acidic residues" evidence="1">
    <location>
        <begin position="752"/>
        <end position="769"/>
    </location>
</feature>
<accession>A0A7U2I8P4</accession>
<protein>
    <submittedName>
        <fullName evidence="2">Uncharacterized protein</fullName>
    </submittedName>
</protein>
<feature type="compositionally biased region" description="Polar residues" evidence="1">
    <location>
        <begin position="83"/>
        <end position="94"/>
    </location>
</feature>